<accession>A0A429XV97</accession>
<dbReference type="RefSeq" id="WP_126052033.1">
    <property type="nucleotide sequence ID" value="NZ_QYTV02000010.1"/>
</dbReference>
<dbReference type="Pfam" id="PF10676">
    <property type="entry name" value="gerPA"/>
    <property type="match status" value="1"/>
</dbReference>
<name>A0A429XV97_9BACI</name>
<proteinExistence type="predicted"/>
<protein>
    <submittedName>
        <fullName evidence="1">Uncharacterized protein</fullName>
    </submittedName>
</protein>
<gene>
    <name evidence="1" type="ORF">D4T97_017340</name>
</gene>
<evidence type="ECO:0000313" key="1">
    <source>
        <dbReference type="EMBL" id="RST72025.1"/>
    </source>
</evidence>
<organism evidence="1 2">
    <name type="scientific">Siminovitchia acidinfaciens</name>
    <dbReference type="NCBI Taxonomy" id="2321395"/>
    <lineage>
        <taxon>Bacteria</taxon>
        <taxon>Bacillati</taxon>
        <taxon>Bacillota</taxon>
        <taxon>Bacilli</taxon>
        <taxon>Bacillales</taxon>
        <taxon>Bacillaceae</taxon>
        <taxon>Siminovitchia</taxon>
    </lineage>
</organism>
<reference evidence="1" key="1">
    <citation type="submission" date="2018-12" db="EMBL/GenBank/DDBJ databases">
        <authorList>
            <person name="Sun L."/>
            <person name="Chen Z."/>
        </authorList>
    </citation>
    <scope>NUCLEOTIDE SEQUENCE [LARGE SCALE GENOMIC DNA]</scope>
    <source>
        <strain evidence="1">3-2-2</strain>
    </source>
</reference>
<evidence type="ECO:0000313" key="2">
    <source>
        <dbReference type="Proteomes" id="UP000287156"/>
    </source>
</evidence>
<dbReference type="OrthoDB" id="2942435at2"/>
<comment type="caution">
    <text evidence="1">The sequence shown here is derived from an EMBL/GenBank/DDBJ whole genome shotgun (WGS) entry which is preliminary data.</text>
</comment>
<dbReference type="AlphaFoldDB" id="A0A429XV97"/>
<dbReference type="EMBL" id="QYTV02000010">
    <property type="protein sequence ID" value="RST72025.1"/>
    <property type="molecule type" value="Genomic_DNA"/>
</dbReference>
<keyword evidence="2" id="KW-1185">Reference proteome</keyword>
<dbReference type="Proteomes" id="UP000287156">
    <property type="component" value="Unassembled WGS sequence"/>
</dbReference>
<dbReference type="InterPro" id="IPR019618">
    <property type="entry name" value="Spore_germination_GerPA"/>
</dbReference>
<sequence length="72" mass="7726">MKSIKAVQQMKTKIITHNGSINVGSSLHNNHTSNIKMAGATIAFGDFSNILEIQKQTATIVINKGKSGETLD</sequence>